<evidence type="ECO:0008006" key="3">
    <source>
        <dbReference type="Google" id="ProtNLM"/>
    </source>
</evidence>
<dbReference type="EMBL" id="QJKJ01004051">
    <property type="protein sequence ID" value="RDX95757.1"/>
    <property type="molecule type" value="Genomic_DNA"/>
</dbReference>
<evidence type="ECO:0000313" key="1">
    <source>
        <dbReference type="EMBL" id="RDX95757.1"/>
    </source>
</evidence>
<proteinExistence type="predicted"/>
<dbReference type="Proteomes" id="UP000257109">
    <property type="component" value="Unassembled WGS sequence"/>
</dbReference>
<evidence type="ECO:0000313" key="2">
    <source>
        <dbReference type="Proteomes" id="UP000257109"/>
    </source>
</evidence>
<keyword evidence="2" id="KW-1185">Reference proteome</keyword>
<dbReference type="PANTHER" id="PTHR37984">
    <property type="entry name" value="PROTEIN CBG26694"/>
    <property type="match status" value="1"/>
</dbReference>
<protein>
    <recommendedName>
        <fullName evidence="3">Retrovirus-related Pol polyprotein</fullName>
    </recommendedName>
</protein>
<dbReference type="OrthoDB" id="1433081at2759"/>
<feature type="non-terminal residue" evidence="1">
    <location>
        <position position="1"/>
    </location>
</feature>
<name>A0A371GYY2_MUCPR</name>
<gene>
    <name evidence="1" type="ORF">CR513_21670</name>
</gene>
<dbReference type="InterPro" id="IPR050951">
    <property type="entry name" value="Retrovirus_Pol_polyprotein"/>
</dbReference>
<organism evidence="1 2">
    <name type="scientific">Mucuna pruriens</name>
    <name type="common">Velvet bean</name>
    <name type="synonym">Dolichos pruriens</name>
    <dbReference type="NCBI Taxonomy" id="157652"/>
    <lineage>
        <taxon>Eukaryota</taxon>
        <taxon>Viridiplantae</taxon>
        <taxon>Streptophyta</taxon>
        <taxon>Embryophyta</taxon>
        <taxon>Tracheophyta</taxon>
        <taxon>Spermatophyta</taxon>
        <taxon>Magnoliopsida</taxon>
        <taxon>eudicotyledons</taxon>
        <taxon>Gunneridae</taxon>
        <taxon>Pentapetalae</taxon>
        <taxon>rosids</taxon>
        <taxon>fabids</taxon>
        <taxon>Fabales</taxon>
        <taxon>Fabaceae</taxon>
        <taxon>Papilionoideae</taxon>
        <taxon>50 kb inversion clade</taxon>
        <taxon>NPAAA clade</taxon>
        <taxon>indigoferoid/millettioid clade</taxon>
        <taxon>Phaseoleae</taxon>
        <taxon>Mucuna</taxon>
    </lineage>
</organism>
<dbReference type="SUPFAM" id="SSF56672">
    <property type="entry name" value="DNA/RNA polymerases"/>
    <property type="match status" value="1"/>
</dbReference>
<comment type="caution">
    <text evidence="1">The sequence shown here is derived from an EMBL/GenBank/DDBJ whole genome shotgun (WGS) entry which is preliminary data.</text>
</comment>
<sequence>MEEEAKLIRQQQRRMNLTILDMVKKEVTKLLVVGIIYPISDSQWVSLVHVVPKKSEITVMKNQHDKLEPMRIQNNLRVYIDYRRSSFYRRLIKNFNKLTLPLSKLLQKDVEFKFDQPCIEAFQELKNRLTSAPILQAPN</sequence>
<accession>A0A371GYY2</accession>
<dbReference type="PANTHER" id="PTHR37984:SF5">
    <property type="entry name" value="PROTEIN NYNRIN-LIKE"/>
    <property type="match status" value="1"/>
</dbReference>
<dbReference type="Gene3D" id="3.10.10.10">
    <property type="entry name" value="HIV Type 1 Reverse Transcriptase, subunit A, domain 1"/>
    <property type="match status" value="1"/>
</dbReference>
<dbReference type="InterPro" id="IPR043502">
    <property type="entry name" value="DNA/RNA_pol_sf"/>
</dbReference>
<reference evidence="1" key="1">
    <citation type="submission" date="2018-05" db="EMBL/GenBank/DDBJ databases">
        <title>Draft genome of Mucuna pruriens seed.</title>
        <authorList>
            <person name="Nnadi N.E."/>
            <person name="Vos R."/>
            <person name="Hasami M.H."/>
            <person name="Devisetty U.K."/>
            <person name="Aguiy J.C."/>
        </authorList>
    </citation>
    <scope>NUCLEOTIDE SEQUENCE [LARGE SCALE GENOMIC DNA]</scope>
    <source>
        <strain evidence="1">JCA_2017</strain>
    </source>
</reference>
<dbReference type="AlphaFoldDB" id="A0A371GYY2"/>